<name>I1PB69_ORYGL</name>
<gene>
    <name evidence="2" type="primary">LOC127767951</name>
</gene>
<protein>
    <submittedName>
        <fullName evidence="2">Uncharacterized protein</fullName>
    </submittedName>
</protein>
<dbReference type="AlphaFoldDB" id="I1PB69"/>
<accession>I1PB69</accession>
<dbReference type="Proteomes" id="UP000007306">
    <property type="component" value="Chromosome 3"/>
</dbReference>
<dbReference type="EnsemblPlants" id="ORGLA03G0161500.1">
    <property type="protein sequence ID" value="ORGLA03G0161500.1"/>
    <property type="gene ID" value="ORGLA03G0161500"/>
</dbReference>
<dbReference type="eggNOG" id="ENOG502S17U">
    <property type="taxonomic scope" value="Eukaryota"/>
</dbReference>
<dbReference type="KEGG" id="ogl:127767951"/>
<dbReference type="HOGENOM" id="CLU_120175_0_0_1"/>
<dbReference type="Gramene" id="ORGLA03G0161500.1">
    <property type="protein sequence ID" value="ORGLA03G0161500.1"/>
    <property type="gene ID" value="ORGLA03G0161500"/>
</dbReference>
<dbReference type="PANTHER" id="PTHR34458:SF5">
    <property type="entry name" value="POLLEN OLE E 1 ALLERGEN AND EXTENSIN FAMILY PROTEIN"/>
    <property type="match status" value="1"/>
</dbReference>
<sequence length="182" mass="16926">MAKSSSSLIRSLLLAAALLVAVGISPHAAEASSGGAVMGLVTGVVPCSAGSSINAASVPGFPNAAVQLECGGRAVAGATADGSGAFAINLGKLTAATLTPLLNDRCRVVVTTPLAACDASLAGVAGTLAAPVQLLGDGGAGGGGALGGLGGLIGGITGIIGQIISGVLGNIISIVPSAFSVV</sequence>
<dbReference type="RefSeq" id="XP_052149400.1">
    <property type="nucleotide sequence ID" value="XM_052293440.1"/>
</dbReference>
<evidence type="ECO:0000256" key="1">
    <source>
        <dbReference type="SAM" id="SignalP"/>
    </source>
</evidence>
<reference evidence="2 3" key="2">
    <citation type="submission" date="2018-04" db="EMBL/GenBank/DDBJ databases">
        <title>OglaRS2 (Oryza glaberrima Reference Sequence Version 2).</title>
        <authorList>
            <person name="Zhang J."/>
            <person name="Kudrna D."/>
            <person name="Lee S."/>
            <person name="Talag J."/>
            <person name="Rajasekar S."/>
            <person name="Wing R.A."/>
        </authorList>
    </citation>
    <scope>NUCLEOTIDE SEQUENCE [LARGE SCALE GENOMIC DNA]</scope>
    <source>
        <strain evidence="2 3">cv. IRGC 96717</strain>
    </source>
</reference>
<organism evidence="2 3">
    <name type="scientific">Oryza glaberrima</name>
    <name type="common">African rice</name>
    <dbReference type="NCBI Taxonomy" id="4538"/>
    <lineage>
        <taxon>Eukaryota</taxon>
        <taxon>Viridiplantae</taxon>
        <taxon>Streptophyta</taxon>
        <taxon>Embryophyta</taxon>
        <taxon>Tracheophyta</taxon>
        <taxon>Spermatophyta</taxon>
        <taxon>Magnoliopsida</taxon>
        <taxon>Liliopsida</taxon>
        <taxon>Poales</taxon>
        <taxon>Poaceae</taxon>
        <taxon>BOP clade</taxon>
        <taxon>Oryzoideae</taxon>
        <taxon>Oryzeae</taxon>
        <taxon>Oryzinae</taxon>
        <taxon>Oryza</taxon>
    </lineage>
</organism>
<dbReference type="GeneID" id="127767951"/>
<dbReference type="InterPro" id="IPR040404">
    <property type="entry name" value="Phylloplanin-like"/>
</dbReference>
<keyword evidence="3" id="KW-1185">Reference proteome</keyword>
<proteinExistence type="predicted"/>
<evidence type="ECO:0000313" key="2">
    <source>
        <dbReference type="EnsemblPlants" id="ORGLA03G0161500.1"/>
    </source>
</evidence>
<dbReference type="PANTHER" id="PTHR34458">
    <property type="entry name" value="POLLEN OLE E 1 ALLERGEN AND EXTENSIN FAMILY PROTEIN-RELATED"/>
    <property type="match status" value="1"/>
</dbReference>
<feature type="signal peptide" evidence="1">
    <location>
        <begin position="1"/>
        <end position="31"/>
    </location>
</feature>
<feature type="chain" id="PRO_5003648797" evidence="1">
    <location>
        <begin position="32"/>
        <end position="182"/>
    </location>
</feature>
<dbReference type="OMA" id="DGNMGVN"/>
<keyword evidence="1" id="KW-0732">Signal</keyword>
<evidence type="ECO:0000313" key="3">
    <source>
        <dbReference type="Proteomes" id="UP000007306"/>
    </source>
</evidence>
<reference evidence="2" key="1">
    <citation type="submission" date="2015-06" db="UniProtKB">
        <authorList>
            <consortium name="EnsemblPlants"/>
        </authorList>
    </citation>
    <scope>IDENTIFICATION</scope>
</reference>